<dbReference type="InterPro" id="IPR039420">
    <property type="entry name" value="WalR-like"/>
</dbReference>
<dbReference type="CDD" id="cd17535">
    <property type="entry name" value="REC_NarL-like"/>
    <property type="match status" value="1"/>
</dbReference>
<dbReference type="PROSITE" id="PS50043">
    <property type="entry name" value="HTH_LUXR_2"/>
    <property type="match status" value="1"/>
</dbReference>
<dbReference type="SUPFAM" id="SSF52172">
    <property type="entry name" value="CheY-like"/>
    <property type="match status" value="1"/>
</dbReference>
<evidence type="ECO:0000256" key="4">
    <source>
        <dbReference type="ARBA" id="ARBA00023163"/>
    </source>
</evidence>
<keyword evidence="4" id="KW-0804">Transcription</keyword>
<comment type="caution">
    <text evidence="8">The sequence shown here is derived from an EMBL/GenBank/DDBJ whole genome shotgun (WGS) entry which is preliminary data.</text>
</comment>
<dbReference type="EMBL" id="SLUN01000039">
    <property type="protein sequence ID" value="TCL59236.1"/>
    <property type="molecule type" value="Genomic_DNA"/>
</dbReference>
<name>A0A4R1R1M1_HYDET</name>
<dbReference type="SUPFAM" id="SSF46894">
    <property type="entry name" value="C-terminal effector domain of the bipartite response regulators"/>
    <property type="match status" value="1"/>
</dbReference>
<dbReference type="InterPro" id="IPR000792">
    <property type="entry name" value="Tscrpt_reg_LuxR_C"/>
</dbReference>
<dbReference type="SMART" id="SM00448">
    <property type="entry name" value="REC"/>
    <property type="match status" value="1"/>
</dbReference>
<evidence type="ECO:0000256" key="2">
    <source>
        <dbReference type="ARBA" id="ARBA00023015"/>
    </source>
</evidence>
<dbReference type="GO" id="GO:0006355">
    <property type="term" value="P:regulation of DNA-templated transcription"/>
    <property type="evidence" value="ECO:0007669"/>
    <property type="project" value="InterPro"/>
</dbReference>
<evidence type="ECO:0000256" key="3">
    <source>
        <dbReference type="ARBA" id="ARBA00023125"/>
    </source>
</evidence>
<dbReference type="CDD" id="cd06170">
    <property type="entry name" value="LuxR_C_like"/>
    <property type="match status" value="1"/>
</dbReference>
<accession>A0A4R1R1M1</accession>
<dbReference type="PRINTS" id="PR00038">
    <property type="entry name" value="HTHLUXR"/>
</dbReference>
<keyword evidence="2" id="KW-0805">Transcription regulation</keyword>
<dbReference type="GO" id="GO:0000160">
    <property type="term" value="P:phosphorelay signal transduction system"/>
    <property type="evidence" value="ECO:0007669"/>
    <property type="project" value="InterPro"/>
</dbReference>
<dbReference type="SMART" id="SM00421">
    <property type="entry name" value="HTH_LUXR"/>
    <property type="match status" value="1"/>
</dbReference>
<keyword evidence="9" id="KW-1185">Reference proteome</keyword>
<feature type="modified residue" description="4-aspartylphosphate" evidence="5">
    <location>
        <position position="72"/>
    </location>
</feature>
<keyword evidence="3" id="KW-0238">DNA-binding</keyword>
<dbReference type="InterPro" id="IPR011006">
    <property type="entry name" value="CheY-like_superfamily"/>
</dbReference>
<dbReference type="AlphaFoldDB" id="A0A4R1R1M1"/>
<dbReference type="InterPro" id="IPR058245">
    <property type="entry name" value="NreC/VraR/RcsB-like_REC"/>
</dbReference>
<evidence type="ECO:0000259" key="6">
    <source>
        <dbReference type="PROSITE" id="PS50043"/>
    </source>
</evidence>
<dbReference type="Gene3D" id="3.40.50.2300">
    <property type="match status" value="1"/>
</dbReference>
<dbReference type="PROSITE" id="PS50110">
    <property type="entry name" value="RESPONSE_REGULATORY"/>
    <property type="match status" value="1"/>
</dbReference>
<keyword evidence="1 5" id="KW-0597">Phosphoprotein</keyword>
<dbReference type="PANTHER" id="PTHR43214">
    <property type="entry name" value="TWO-COMPONENT RESPONSE REGULATOR"/>
    <property type="match status" value="1"/>
</dbReference>
<evidence type="ECO:0000256" key="1">
    <source>
        <dbReference type="ARBA" id="ARBA00022553"/>
    </source>
</evidence>
<evidence type="ECO:0000313" key="8">
    <source>
        <dbReference type="EMBL" id="TCL59236.1"/>
    </source>
</evidence>
<evidence type="ECO:0000313" key="9">
    <source>
        <dbReference type="Proteomes" id="UP000295008"/>
    </source>
</evidence>
<protein>
    <submittedName>
        <fullName evidence="8">LuxR family two component transcriptional regulator</fullName>
    </submittedName>
</protein>
<feature type="domain" description="HTH luxR-type" evidence="6">
    <location>
        <begin position="169"/>
        <end position="234"/>
    </location>
</feature>
<gene>
    <name evidence="8" type="ORF">EDC14_103915</name>
</gene>
<dbReference type="Proteomes" id="UP000295008">
    <property type="component" value="Unassembled WGS sequence"/>
</dbReference>
<dbReference type="InterPro" id="IPR001789">
    <property type="entry name" value="Sig_transdc_resp-reg_receiver"/>
</dbReference>
<dbReference type="GO" id="GO:0003677">
    <property type="term" value="F:DNA binding"/>
    <property type="evidence" value="ECO:0007669"/>
    <property type="project" value="UniProtKB-KW"/>
</dbReference>
<dbReference type="Pfam" id="PF00072">
    <property type="entry name" value="Response_reg"/>
    <property type="match status" value="1"/>
</dbReference>
<reference evidence="8 9" key="1">
    <citation type="submission" date="2019-03" db="EMBL/GenBank/DDBJ databases">
        <title>Genomic Encyclopedia of Type Strains, Phase IV (KMG-IV): sequencing the most valuable type-strain genomes for metagenomic binning, comparative biology and taxonomic classification.</title>
        <authorList>
            <person name="Goeker M."/>
        </authorList>
    </citation>
    <scope>NUCLEOTIDE SEQUENCE [LARGE SCALE GENOMIC DNA]</scope>
    <source>
        <strain evidence="8 9">LX-B</strain>
    </source>
</reference>
<evidence type="ECO:0000256" key="5">
    <source>
        <dbReference type="PROSITE-ProRule" id="PRU00169"/>
    </source>
</evidence>
<organism evidence="8 9">
    <name type="scientific">Hydrogenispora ethanolica</name>
    <dbReference type="NCBI Taxonomy" id="1082276"/>
    <lineage>
        <taxon>Bacteria</taxon>
        <taxon>Bacillati</taxon>
        <taxon>Bacillota</taxon>
        <taxon>Hydrogenispora</taxon>
    </lineage>
</organism>
<dbReference type="InterPro" id="IPR016032">
    <property type="entry name" value="Sig_transdc_resp-reg_C-effctor"/>
</dbReference>
<evidence type="ECO:0000259" key="7">
    <source>
        <dbReference type="PROSITE" id="PS50110"/>
    </source>
</evidence>
<dbReference type="Pfam" id="PF00196">
    <property type="entry name" value="GerE"/>
    <property type="match status" value="1"/>
</dbReference>
<feature type="domain" description="Response regulatory" evidence="7">
    <location>
        <begin position="22"/>
        <end position="137"/>
    </location>
</feature>
<sequence>MEVFLSIVRKKKIPKGKVRSMKVLLVDQQALWMEAIQNLLTANGFEVVGRATNYLEAFDKAKTLKPEVILMDVQIGETSGIEMTRMMRQNDPEIKIVMFTEFQDEMHLFEAIRAGAFGYLLKSMKPEKFLESLNGIALGEMPFASGMVAKVLAQFALRENERKNAAAVFQEISATLTPQQITILKLVSQGLVYKKVAQKLGLSEAAIKYHMGEVKRRLQLKNRRQAVAYVSELELGHEMKRN</sequence>
<proteinExistence type="predicted"/>